<dbReference type="SUPFAM" id="SSF50494">
    <property type="entry name" value="Trypsin-like serine proteases"/>
    <property type="match status" value="1"/>
</dbReference>
<dbReference type="PRINTS" id="PR00722">
    <property type="entry name" value="CHYMOTRYPSIN"/>
</dbReference>
<feature type="domain" description="Peptidase S1" evidence="8">
    <location>
        <begin position="32"/>
        <end position="266"/>
    </location>
</feature>
<keyword evidence="4" id="KW-1015">Disulfide bond</keyword>
<dbReference type="FunFam" id="2.40.10.10:FF:000054">
    <property type="entry name" value="Complement C1r subcomponent"/>
    <property type="match status" value="1"/>
</dbReference>
<organism evidence="9 10">
    <name type="scientific">Vibrio navarrensis</name>
    <dbReference type="NCBI Taxonomy" id="29495"/>
    <lineage>
        <taxon>Bacteria</taxon>
        <taxon>Pseudomonadati</taxon>
        <taxon>Pseudomonadota</taxon>
        <taxon>Gammaproteobacteria</taxon>
        <taxon>Vibrionales</taxon>
        <taxon>Vibrionaceae</taxon>
        <taxon>Vibrio</taxon>
    </lineage>
</organism>
<evidence type="ECO:0000256" key="1">
    <source>
        <dbReference type="ARBA" id="ARBA00004613"/>
    </source>
</evidence>
<keyword evidence="3 7" id="KW-0732">Signal</keyword>
<feature type="chain" id="PRO_5042582254" evidence="7">
    <location>
        <begin position="24"/>
        <end position="551"/>
    </location>
</feature>
<keyword evidence="5" id="KW-0325">Glycoprotein</keyword>
<evidence type="ECO:0000313" key="10">
    <source>
        <dbReference type="Proteomes" id="UP000594435"/>
    </source>
</evidence>
<keyword evidence="6" id="KW-0720">Serine protease</keyword>
<dbReference type="Pfam" id="PF00089">
    <property type="entry name" value="Trypsin"/>
    <property type="match status" value="1"/>
</dbReference>
<dbReference type="AlphaFoldDB" id="A0AAJ4ID55"/>
<dbReference type="InterPro" id="IPR013783">
    <property type="entry name" value="Ig-like_fold"/>
</dbReference>
<keyword evidence="6" id="KW-0378">Hydrolase</keyword>
<dbReference type="GO" id="GO:0006508">
    <property type="term" value="P:proteolysis"/>
    <property type="evidence" value="ECO:0007669"/>
    <property type="project" value="UniProtKB-KW"/>
</dbReference>
<dbReference type="InterPro" id="IPR018114">
    <property type="entry name" value="TRYPSIN_HIS"/>
</dbReference>
<evidence type="ECO:0000256" key="4">
    <source>
        <dbReference type="ARBA" id="ARBA00023157"/>
    </source>
</evidence>
<dbReference type="InterPro" id="IPR001254">
    <property type="entry name" value="Trypsin_dom"/>
</dbReference>
<evidence type="ECO:0000256" key="2">
    <source>
        <dbReference type="ARBA" id="ARBA00022525"/>
    </source>
</evidence>
<dbReference type="Proteomes" id="UP000594435">
    <property type="component" value="Chromosome 1"/>
</dbReference>
<feature type="signal peptide" evidence="7">
    <location>
        <begin position="1"/>
        <end position="23"/>
    </location>
</feature>
<reference evidence="9 10" key="1">
    <citation type="submission" date="2020-11" db="EMBL/GenBank/DDBJ databases">
        <title>Complete and Circularized Genome Assembly of a human isolate of Vibrio navarrensis biotype pommerensis with MiSeq and MinION Sequence Data.</title>
        <authorList>
            <person name="Schwartz K."/>
            <person name="Borowiak M."/>
            <person name="Deneke C."/>
            <person name="Balau V."/>
            <person name="Metelmann C."/>
            <person name="Strauch E."/>
        </authorList>
    </citation>
    <scope>NUCLEOTIDE SEQUENCE [LARGE SCALE GENOMIC DNA]</scope>
    <source>
        <strain evidence="9 10">20-VB00237</strain>
    </source>
</reference>
<evidence type="ECO:0000256" key="7">
    <source>
        <dbReference type="SAM" id="SignalP"/>
    </source>
</evidence>
<dbReference type="PROSITE" id="PS00134">
    <property type="entry name" value="TRYPSIN_HIS"/>
    <property type="match status" value="1"/>
</dbReference>
<dbReference type="InterPro" id="IPR033116">
    <property type="entry name" value="TRYPSIN_SER"/>
</dbReference>
<gene>
    <name evidence="9" type="ORF">I3X05_05630</name>
</gene>
<dbReference type="GO" id="GO:0004252">
    <property type="term" value="F:serine-type endopeptidase activity"/>
    <property type="evidence" value="ECO:0007669"/>
    <property type="project" value="InterPro"/>
</dbReference>
<sequence length="551" mass="60580">MKHNLLSTAFGTLLLFSSFTASGMESDITARVIGGDKAQPNAWPFMVALTRNGATQPFCGGSLIANQYVLTAAHCVDRQTLASDVQAVVNAYNFDDLSSAVRVGIKQIYLHQNYQTAFDGDDIAILELTRAINNPLLTVAKSDDFNELNENLSLNVIGFGSRHYDPVKKVSSDNPRVLHQASVPFVSLAKCKASNSSYKNLGDHVFCAGEIGVDSCQGDSGGPIMYDATNGLKQMGIVSWGVGCGLNPGVYTKVSDYQNWIEDRTAGLSYRQSKNIGIIGLAANRKHIFTFTNQSNKSIELKNPQATVNGNTLLTIIDPANDTCSGHLSPGEQCQIEVDYSIVEYTLGRVLLEFESSDLKEGKVAAWLDYHALQPASNEVKSYLKALPNHSAYENNHRWQVDSKVLHSATDLEANQTSELVLDNLPRGEFSFNYWIQSDGGLDSLTVYLNGKKEKVFFGYTNEILSKGSYSLEMYSASNKVRLVYHRSQNSKQSDSHVSLTELKHRQLLTDILQETLDLIRSNNSSDAGSLGLGSGLALLAMMWLRRSRRQ</sequence>
<evidence type="ECO:0000313" key="9">
    <source>
        <dbReference type="EMBL" id="QPL54611.1"/>
    </source>
</evidence>
<evidence type="ECO:0000256" key="3">
    <source>
        <dbReference type="ARBA" id="ARBA00022729"/>
    </source>
</evidence>
<accession>A0AAJ4ID55</accession>
<name>A0AAJ4ID55_9VIBR</name>
<protein>
    <submittedName>
        <fullName evidence="9">Trypsin-like serine protease</fullName>
    </submittedName>
</protein>
<dbReference type="PROSITE" id="PS00135">
    <property type="entry name" value="TRYPSIN_SER"/>
    <property type="match status" value="1"/>
</dbReference>
<dbReference type="PANTHER" id="PTHR24253:SF176">
    <property type="entry name" value="CORIN, ISOFORM B"/>
    <property type="match status" value="1"/>
</dbReference>
<dbReference type="Gene3D" id="2.40.10.10">
    <property type="entry name" value="Trypsin-like serine proteases"/>
    <property type="match status" value="1"/>
</dbReference>
<dbReference type="InterPro" id="IPR009003">
    <property type="entry name" value="Peptidase_S1_PA"/>
</dbReference>
<dbReference type="EMBL" id="CP065217">
    <property type="protein sequence ID" value="QPL54611.1"/>
    <property type="molecule type" value="Genomic_DNA"/>
</dbReference>
<proteinExistence type="predicted"/>
<dbReference type="PANTHER" id="PTHR24253">
    <property type="entry name" value="TRANSMEMBRANE PROTEASE SERINE"/>
    <property type="match status" value="1"/>
</dbReference>
<evidence type="ECO:0000256" key="6">
    <source>
        <dbReference type="RuleBase" id="RU363034"/>
    </source>
</evidence>
<dbReference type="InterPro" id="IPR001314">
    <property type="entry name" value="Peptidase_S1A"/>
</dbReference>
<dbReference type="RefSeq" id="WP_193167191.1">
    <property type="nucleotide sequence ID" value="NZ_CP065217.1"/>
</dbReference>
<comment type="subcellular location">
    <subcellularLocation>
        <location evidence="1">Secreted</location>
    </subcellularLocation>
</comment>
<dbReference type="CDD" id="cd00190">
    <property type="entry name" value="Tryp_SPc"/>
    <property type="match status" value="1"/>
</dbReference>
<evidence type="ECO:0000259" key="8">
    <source>
        <dbReference type="PROSITE" id="PS50240"/>
    </source>
</evidence>
<keyword evidence="6 9" id="KW-0645">Protease</keyword>
<dbReference type="PROSITE" id="PS50240">
    <property type="entry name" value="TRYPSIN_DOM"/>
    <property type="match status" value="1"/>
</dbReference>
<keyword evidence="2" id="KW-0964">Secreted</keyword>
<dbReference type="InterPro" id="IPR043504">
    <property type="entry name" value="Peptidase_S1_PA_chymotrypsin"/>
</dbReference>
<evidence type="ECO:0000256" key="5">
    <source>
        <dbReference type="ARBA" id="ARBA00023180"/>
    </source>
</evidence>
<dbReference type="GO" id="GO:0005576">
    <property type="term" value="C:extracellular region"/>
    <property type="evidence" value="ECO:0007669"/>
    <property type="project" value="UniProtKB-SubCell"/>
</dbReference>
<dbReference type="SMART" id="SM00020">
    <property type="entry name" value="Tryp_SPc"/>
    <property type="match status" value="1"/>
</dbReference>
<dbReference type="Gene3D" id="2.60.40.10">
    <property type="entry name" value="Immunoglobulins"/>
    <property type="match status" value="1"/>
</dbReference>
<dbReference type="FunFam" id="2.40.10.10:FF:000068">
    <property type="entry name" value="transmembrane protease serine 2"/>
    <property type="match status" value="1"/>
</dbReference>